<keyword evidence="2" id="KW-1185">Reference proteome</keyword>
<sequence length="59" mass="6879">MNNSKKIILKNDQNNHLNDQIEGFGEFSVMSASKKEYQAYNIEANMSDDVTWNYVRGYN</sequence>
<reference evidence="1 2" key="1">
    <citation type="submission" date="2019-07" db="EMBL/GenBank/DDBJ databases">
        <title>Shewanella sp. YLB-06 whole genomic sequence.</title>
        <authorList>
            <person name="Yu L."/>
        </authorList>
    </citation>
    <scope>NUCLEOTIDE SEQUENCE [LARGE SCALE GENOMIC DNA]</scope>
    <source>
        <strain evidence="1 2">YLB-06</strain>
    </source>
</reference>
<organism evidence="1 2">
    <name type="scientific">Shewanella psychropiezotolerans</name>
    <dbReference type="NCBI Taxonomy" id="2593655"/>
    <lineage>
        <taxon>Bacteria</taxon>
        <taxon>Pseudomonadati</taxon>
        <taxon>Pseudomonadota</taxon>
        <taxon>Gammaproteobacteria</taxon>
        <taxon>Alteromonadales</taxon>
        <taxon>Shewanellaceae</taxon>
        <taxon>Shewanella</taxon>
    </lineage>
</organism>
<evidence type="ECO:0000313" key="1">
    <source>
        <dbReference type="EMBL" id="QDO83703.1"/>
    </source>
</evidence>
<dbReference type="Proteomes" id="UP000315947">
    <property type="component" value="Chromosome"/>
</dbReference>
<evidence type="ECO:0000313" key="2">
    <source>
        <dbReference type="Proteomes" id="UP000315947"/>
    </source>
</evidence>
<name>A0ABX5WY43_9GAMM</name>
<dbReference type="RefSeq" id="WP_144046074.1">
    <property type="nucleotide sequence ID" value="NZ_CP041614.1"/>
</dbReference>
<protein>
    <recommendedName>
        <fullName evidence="3">Orphan protein</fullName>
    </recommendedName>
</protein>
<accession>A0ABX5WY43</accession>
<proteinExistence type="predicted"/>
<dbReference type="EMBL" id="CP041614">
    <property type="protein sequence ID" value="QDO83703.1"/>
    <property type="molecule type" value="Genomic_DNA"/>
</dbReference>
<evidence type="ECO:0008006" key="3">
    <source>
        <dbReference type="Google" id="ProtNLM"/>
    </source>
</evidence>
<gene>
    <name evidence="1" type="ORF">FM037_11235</name>
</gene>